<keyword evidence="5" id="KW-1185">Reference proteome</keyword>
<dbReference type="InterPro" id="IPR036790">
    <property type="entry name" value="Frizzled_dom_sf"/>
</dbReference>
<dbReference type="Proteomes" id="UP001431209">
    <property type="component" value="Unassembled WGS sequence"/>
</dbReference>
<dbReference type="AlphaFoldDB" id="A0AAW2ZD07"/>
<evidence type="ECO:0000256" key="1">
    <source>
        <dbReference type="ARBA" id="ARBA00023157"/>
    </source>
</evidence>
<keyword evidence="1" id="KW-1015">Disulfide bond</keyword>
<evidence type="ECO:0000313" key="5">
    <source>
        <dbReference type="Proteomes" id="UP001431209"/>
    </source>
</evidence>
<feature type="domain" description="FZ" evidence="3">
    <location>
        <begin position="17"/>
        <end position="108"/>
    </location>
</feature>
<comment type="caution">
    <text evidence="4">The sequence shown here is derived from an EMBL/GenBank/DDBJ whole genome shotgun (WGS) entry which is preliminary data.</text>
</comment>
<sequence length="264" mass="29731">MKLTLILIIFFALASLQDDLRCREISGLGFCKEISYDVSSLYVPNEREMDKEASEFYSKYSGTMKVNTGECLEAFRSYTCASRFPKCPYCQTQNAFCRSGCVRYYAACGCGPGDTTLTCYTGDIYVDDEQVCTPHTQDLNLYSCVLPTGLQFCNSTFVTQPVYSVKNIQSASQVWNNMDLVASRRYQSFASSTSSLECKNVIKKMFCGINFTPCLNGQHQDPRSYLKTICDEMADHCDERMVRKLCTFDTPTPPDPSKCKPSNT</sequence>
<gene>
    <name evidence="4" type="ORF">AKO1_001013</name>
</gene>
<dbReference type="PROSITE" id="PS50038">
    <property type="entry name" value="FZ"/>
    <property type="match status" value="1"/>
</dbReference>
<organism evidence="4 5">
    <name type="scientific">Acrasis kona</name>
    <dbReference type="NCBI Taxonomy" id="1008807"/>
    <lineage>
        <taxon>Eukaryota</taxon>
        <taxon>Discoba</taxon>
        <taxon>Heterolobosea</taxon>
        <taxon>Tetramitia</taxon>
        <taxon>Eutetramitia</taxon>
        <taxon>Acrasidae</taxon>
        <taxon>Acrasis</taxon>
    </lineage>
</organism>
<dbReference type="EMBL" id="JAOPGA020001314">
    <property type="protein sequence ID" value="KAL0487182.1"/>
    <property type="molecule type" value="Genomic_DNA"/>
</dbReference>
<feature type="chain" id="PRO_5043968810" evidence="2">
    <location>
        <begin position="23"/>
        <end position="264"/>
    </location>
</feature>
<name>A0AAW2ZD07_9EUKA</name>
<protein>
    <submittedName>
        <fullName evidence="4">MID1</fullName>
    </submittedName>
</protein>
<feature type="signal peptide" evidence="2">
    <location>
        <begin position="1"/>
        <end position="22"/>
    </location>
</feature>
<proteinExistence type="predicted"/>
<evidence type="ECO:0000256" key="2">
    <source>
        <dbReference type="SAM" id="SignalP"/>
    </source>
</evidence>
<dbReference type="InterPro" id="IPR020067">
    <property type="entry name" value="Frizzled_dom"/>
</dbReference>
<evidence type="ECO:0000313" key="4">
    <source>
        <dbReference type="EMBL" id="KAL0487182.1"/>
    </source>
</evidence>
<keyword evidence="2" id="KW-0732">Signal</keyword>
<reference evidence="4 5" key="1">
    <citation type="submission" date="2024-03" db="EMBL/GenBank/DDBJ databases">
        <title>The Acrasis kona genome and developmental transcriptomes reveal deep origins of eukaryotic multicellular pathways.</title>
        <authorList>
            <person name="Sheikh S."/>
            <person name="Fu C.-J."/>
            <person name="Brown M.W."/>
            <person name="Baldauf S.L."/>
        </authorList>
    </citation>
    <scope>NUCLEOTIDE SEQUENCE [LARGE SCALE GENOMIC DNA]</scope>
    <source>
        <strain evidence="4 5">ATCC MYA-3509</strain>
    </source>
</reference>
<accession>A0AAW2ZD07</accession>
<evidence type="ECO:0000259" key="3">
    <source>
        <dbReference type="PROSITE" id="PS50038"/>
    </source>
</evidence>
<dbReference type="Gene3D" id="1.10.2000.10">
    <property type="entry name" value="Frizzled cysteine-rich domain"/>
    <property type="match status" value="2"/>
</dbReference>